<keyword evidence="1" id="KW-0808">Transferase</keyword>
<dbReference type="Proteomes" id="UP000230886">
    <property type="component" value="Unassembled WGS sequence"/>
</dbReference>
<dbReference type="NCBIfam" id="NF006743">
    <property type="entry name" value="PRK09270.1-2"/>
    <property type="match status" value="1"/>
</dbReference>
<proteinExistence type="predicted"/>
<dbReference type="EMBL" id="NOVD01000003">
    <property type="protein sequence ID" value="PCK28139.1"/>
    <property type="molecule type" value="Genomic_DNA"/>
</dbReference>
<dbReference type="SUPFAM" id="SSF52540">
    <property type="entry name" value="P-loop containing nucleoside triphosphate hydrolases"/>
    <property type="match status" value="1"/>
</dbReference>
<sequence>MTTSPPTVSLTLDQLASRAASLITDDGRRILGITGAPGAGKSTVSQAIVRKLGSRCSIVEMDGFHLANRELDRLGRHERKGAPDTFDVDGYAALLRRLRASNSTVYAPVFDREFDESIGSTTAVDPCTPLVVTEGNYLLLPSGGWQEVRAALDEVWYLDVPEETRTKRLVKRHSRFGKSSEAAAEWVKRVDQPNAELISAVRPRADLIVRIERSEPH</sequence>
<evidence type="ECO:0000313" key="1">
    <source>
        <dbReference type="EMBL" id="PCK28139.1"/>
    </source>
</evidence>
<dbReference type="PANTHER" id="PTHR10285">
    <property type="entry name" value="URIDINE KINASE"/>
    <property type="match status" value="1"/>
</dbReference>
<dbReference type="Gene3D" id="3.40.50.300">
    <property type="entry name" value="P-loop containing nucleotide triphosphate hydrolases"/>
    <property type="match status" value="2"/>
</dbReference>
<dbReference type="GeneID" id="64143384"/>
<dbReference type="Pfam" id="PF13238">
    <property type="entry name" value="AAA_18"/>
    <property type="match status" value="1"/>
</dbReference>
<evidence type="ECO:0000313" key="2">
    <source>
        <dbReference type="Proteomes" id="UP000230886"/>
    </source>
</evidence>
<name>A0A2A5JG00_RHOSG</name>
<keyword evidence="1" id="KW-0418">Kinase</keyword>
<protein>
    <submittedName>
        <fullName evidence="1">Nucleoside/nucleotide kinase family protein</fullName>
    </submittedName>
</protein>
<dbReference type="AlphaFoldDB" id="A0A2A5JG00"/>
<dbReference type="GO" id="GO:0016301">
    <property type="term" value="F:kinase activity"/>
    <property type="evidence" value="ECO:0007669"/>
    <property type="project" value="UniProtKB-KW"/>
</dbReference>
<organism evidence="1 2">
    <name type="scientific">Rhodococcus qingshengii</name>
    <dbReference type="NCBI Taxonomy" id="334542"/>
    <lineage>
        <taxon>Bacteria</taxon>
        <taxon>Bacillati</taxon>
        <taxon>Actinomycetota</taxon>
        <taxon>Actinomycetes</taxon>
        <taxon>Mycobacteriales</taxon>
        <taxon>Nocardiaceae</taxon>
        <taxon>Rhodococcus</taxon>
        <taxon>Rhodococcus erythropolis group</taxon>
    </lineage>
</organism>
<gene>
    <name evidence="1" type="ORF">CHR55_06825</name>
</gene>
<accession>A0A2A5JG00</accession>
<dbReference type="InterPro" id="IPR027417">
    <property type="entry name" value="P-loop_NTPase"/>
</dbReference>
<comment type="caution">
    <text evidence="1">The sequence shown here is derived from an EMBL/GenBank/DDBJ whole genome shotgun (WGS) entry which is preliminary data.</text>
</comment>
<dbReference type="RefSeq" id="WP_064687876.1">
    <property type="nucleotide sequence ID" value="NZ_AP023172.1"/>
</dbReference>
<accession>A0A7I8BBM3</accession>
<reference evidence="1 2" key="1">
    <citation type="submission" date="2017-07" db="EMBL/GenBank/DDBJ databases">
        <title>Draft sequence of Rhodococcus enclensis 23b-28.</title>
        <authorList>
            <person name="Besaury L."/>
            <person name="Sancelme M."/>
            <person name="Amato P."/>
            <person name="Lallement A."/>
            <person name="Delort A.-M."/>
        </authorList>
    </citation>
    <scope>NUCLEOTIDE SEQUENCE [LARGE SCALE GENOMIC DNA]</scope>
    <source>
        <strain evidence="1 2">23b-28</strain>
    </source>
</reference>